<protein>
    <recommendedName>
        <fullName evidence="4">CRAL-TRIO domain-containing protein</fullName>
    </recommendedName>
</protein>
<proteinExistence type="inferred from homology"/>
<dbReference type="InterPro" id="IPR001251">
    <property type="entry name" value="CRAL-TRIO_dom"/>
</dbReference>
<name>A0A8T2U0S6_CERRI</name>
<dbReference type="InterPro" id="IPR051026">
    <property type="entry name" value="PI/PC_transfer"/>
</dbReference>
<reference evidence="5" key="1">
    <citation type="submission" date="2021-08" db="EMBL/GenBank/DDBJ databases">
        <title>WGS assembly of Ceratopteris richardii.</title>
        <authorList>
            <person name="Marchant D.B."/>
            <person name="Chen G."/>
            <person name="Jenkins J."/>
            <person name="Shu S."/>
            <person name="Leebens-Mack J."/>
            <person name="Grimwood J."/>
            <person name="Schmutz J."/>
            <person name="Soltis P."/>
            <person name="Soltis D."/>
            <person name="Chen Z.-H."/>
        </authorList>
    </citation>
    <scope>NUCLEOTIDE SEQUENCE</scope>
    <source>
        <strain evidence="5">Whitten #5841</strain>
        <tissue evidence="5">Leaf</tissue>
    </source>
</reference>
<dbReference type="SUPFAM" id="SSF52087">
    <property type="entry name" value="CRAL/TRIO domain"/>
    <property type="match status" value="1"/>
</dbReference>
<evidence type="ECO:0000256" key="2">
    <source>
        <dbReference type="ARBA" id="ARBA00004395"/>
    </source>
</evidence>
<comment type="caution">
    <text evidence="5">The sequence shown here is derived from an EMBL/GenBank/DDBJ whole genome shotgun (WGS) entry which is preliminary data.</text>
</comment>
<dbReference type="EMBL" id="CM035415">
    <property type="protein sequence ID" value="KAH7427516.1"/>
    <property type="molecule type" value="Genomic_DNA"/>
</dbReference>
<dbReference type="InterPro" id="IPR036865">
    <property type="entry name" value="CRAL-TRIO_dom_sf"/>
</dbReference>
<gene>
    <name evidence="5" type="ORF">KP509_10G047700</name>
</gene>
<dbReference type="SMART" id="SM01100">
    <property type="entry name" value="CRAL_TRIO_N"/>
    <property type="match status" value="1"/>
</dbReference>
<dbReference type="SUPFAM" id="SSF46938">
    <property type="entry name" value="CRAL/TRIO N-terminal domain"/>
    <property type="match status" value="1"/>
</dbReference>
<comment type="similarity">
    <text evidence="3">Belongs to the SFH family.</text>
</comment>
<dbReference type="Pfam" id="PF00650">
    <property type="entry name" value="CRAL_TRIO"/>
    <property type="match status" value="1"/>
</dbReference>
<dbReference type="PANTHER" id="PTHR45657">
    <property type="entry name" value="CRAL-TRIO DOMAIN-CONTAINING PROTEIN YKL091C-RELATED"/>
    <property type="match status" value="1"/>
</dbReference>
<dbReference type="Pfam" id="PF03765">
    <property type="entry name" value="CRAL_TRIO_N"/>
    <property type="match status" value="1"/>
</dbReference>
<dbReference type="AlphaFoldDB" id="A0A8T2U0S6"/>
<dbReference type="OrthoDB" id="1434354at2759"/>
<organism evidence="5 6">
    <name type="scientific">Ceratopteris richardii</name>
    <name type="common">Triangle waterfern</name>
    <dbReference type="NCBI Taxonomy" id="49495"/>
    <lineage>
        <taxon>Eukaryota</taxon>
        <taxon>Viridiplantae</taxon>
        <taxon>Streptophyta</taxon>
        <taxon>Embryophyta</taxon>
        <taxon>Tracheophyta</taxon>
        <taxon>Polypodiopsida</taxon>
        <taxon>Polypodiidae</taxon>
        <taxon>Polypodiales</taxon>
        <taxon>Pteridineae</taxon>
        <taxon>Pteridaceae</taxon>
        <taxon>Parkerioideae</taxon>
        <taxon>Ceratopteris</taxon>
    </lineage>
</organism>
<dbReference type="GO" id="GO:0005886">
    <property type="term" value="C:plasma membrane"/>
    <property type="evidence" value="ECO:0007669"/>
    <property type="project" value="UniProtKB-SubCell"/>
</dbReference>
<keyword evidence="6" id="KW-1185">Reference proteome</keyword>
<accession>A0A8T2U0S6</accession>
<evidence type="ECO:0000259" key="4">
    <source>
        <dbReference type="PROSITE" id="PS50191"/>
    </source>
</evidence>
<comment type="subcellular location">
    <subcellularLocation>
        <location evidence="1">Cell membrane</location>
        <topology evidence="1">Peripheral membrane protein</topology>
    </subcellularLocation>
    <subcellularLocation>
        <location evidence="2">Golgi apparatus membrane</location>
        <topology evidence="2">Peripheral membrane protein</topology>
    </subcellularLocation>
</comment>
<dbReference type="OMA" id="CHTASED"/>
<evidence type="ECO:0000256" key="3">
    <source>
        <dbReference type="ARBA" id="ARBA00038020"/>
    </source>
</evidence>
<dbReference type="PANTHER" id="PTHR45657:SF1">
    <property type="entry name" value="CRAL-TRIO DOMAIN-CONTAINING PROTEIN YKL091C-RELATED"/>
    <property type="match status" value="1"/>
</dbReference>
<dbReference type="Proteomes" id="UP000825935">
    <property type="component" value="Chromosome 10"/>
</dbReference>
<sequence>MELDRESGGRLRTSRSGLRAKLIYSLSRRKSGSLFNQASFIEDIRFIEEQQIVEDLRKVLSAENLLPEHHDDYHTLLRFLQARKFDIEKAKTMWKNMLLWRTQYGTDHIEETFKFEELKEVKGCYPHGHHGVDKQGRPIYIELIGKIDPHRLVEVTSMERYVRYHVLEFERTLNKKFPACSIAAGKHIDSTTAILDVTGVVKSSTIC</sequence>
<evidence type="ECO:0000313" key="5">
    <source>
        <dbReference type="EMBL" id="KAH7427516.1"/>
    </source>
</evidence>
<dbReference type="Gene3D" id="1.10.8.20">
    <property type="entry name" value="N-terminal domain of phosphatidylinositol transfer protein sec14p"/>
    <property type="match status" value="1"/>
</dbReference>
<dbReference type="InterPro" id="IPR011074">
    <property type="entry name" value="CRAL/TRIO_N_dom"/>
</dbReference>
<feature type="domain" description="CRAL-TRIO" evidence="4">
    <location>
        <begin position="117"/>
        <end position="207"/>
    </location>
</feature>
<evidence type="ECO:0000256" key="1">
    <source>
        <dbReference type="ARBA" id="ARBA00004202"/>
    </source>
</evidence>
<dbReference type="InterPro" id="IPR036273">
    <property type="entry name" value="CRAL/TRIO_N_dom_sf"/>
</dbReference>
<dbReference type="Gene3D" id="3.40.525.10">
    <property type="entry name" value="CRAL-TRIO lipid binding domain"/>
    <property type="match status" value="1"/>
</dbReference>
<dbReference type="GO" id="GO:0000139">
    <property type="term" value="C:Golgi membrane"/>
    <property type="evidence" value="ECO:0007669"/>
    <property type="project" value="UniProtKB-SubCell"/>
</dbReference>
<evidence type="ECO:0000313" key="6">
    <source>
        <dbReference type="Proteomes" id="UP000825935"/>
    </source>
</evidence>
<dbReference type="PROSITE" id="PS50191">
    <property type="entry name" value="CRAL_TRIO"/>
    <property type="match status" value="1"/>
</dbReference>